<feature type="region of interest" description="Disordered" evidence="1">
    <location>
        <begin position="45"/>
        <end position="102"/>
    </location>
</feature>
<gene>
    <name evidence="2" type="ORF">LR48_Vigan01g125500</name>
</gene>
<evidence type="ECO:0000256" key="1">
    <source>
        <dbReference type="SAM" id="MobiDB-lite"/>
    </source>
</evidence>
<sequence>MDELAMTQTRPQSEFEKHVVRQLHSLTILCQTTRQDVMEIKKHLNMDDYNEKSEALEKSGEEESTSKENEEEEESERDSVAEESSSDMLISNLKKKKNKKNI</sequence>
<evidence type="ECO:0000313" key="3">
    <source>
        <dbReference type="Proteomes" id="UP000053144"/>
    </source>
</evidence>
<protein>
    <submittedName>
        <fullName evidence="2">Uncharacterized protein</fullName>
    </submittedName>
</protein>
<feature type="compositionally biased region" description="Basic residues" evidence="1">
    <location>
        <begin position="93"/>
        <end position="102"/>
    </location>
</feature>
<name>A0A0L9TMB3_PHAAN</name>
<accession>A0A0L9TMB3</accession>
<proteinExistence type="predicted"/>
<feature type="compositionally biased region" description="Basic and acidic residues" evidence="1">
    <location>
        <begin position="45"/>
        <end position="68"/>
    </location>
</feature>
<dbReference type="Gramene" id="KOM31700">
    <property type="protein sequence ID" value="KOM31700"/>
    <property type="gene ID" value="LR48_Vigan01g125500"/>
</dbReference>
<reference evidence="3" key="1">
    <citation type="journal article" date="2015" name="Proc. Natl. Acad. Sci. U.S.A.">
        <title>Genome sequencing of adzuki bean (Vigna angularis) provides insight into high starch and low fat accumulation and domestication.</title>
        <authorList>
            <person name="Yang K."/>
            <person name="Tian Z."/>
            <person name="Chen C."/>
            <person name="Luo L."/>
            <person name="Zhao B."/>
            <person name="Wang Z."/>
            <person name="Yu L."/>
            <person name="Li Y."/>
            <person name="Sun Y."/>
            <person name="Li W."/>
            <person name="Chen Y."/>
            <person name="Li Y."/>
            <person name="Zhang Y."/>
            <person name="Ai D."/>
            <person name="Zhao J."/>
            <person name="Shang C."/>
            <person name="Ma Y."/>
            <person name="Wu B."/>
            <person name="Wang M."/>
            <person name="Gao L."/>
            <person name="Sun D."/>
            <person name="Zhang P."/>
            <person name="Guo F."/>
            <person name="Wang W."/>
            <person name="Li Y."/>
            <person name="Wang J."/>
            <person name="Varshney R.K."/>
            <person name="Wang J."/>
            <person name="Ling H.Q."/>
            <person name="Wan P."/>
        </authorList>
    </citation>
    <scope>NUCLEOTIDE SEQUENCE</scope>
    <source>
        <strain evidence="3">cv. Jingnong 6</strain>
    </source>
</reference>
<evidence type="ECO:0000313" key="2">
    <source>
        <dbReference type="EMBL" id="KOM31700.1"/>
    </source>
</evidence>
<dbReference type="AlphaFoldDB" id="A0A0L9TMB3"/>
<organism evidence="2 3">
    <name type="scientific">Phaseolus angularis</name>
    <name type="common">Azuki bean</name>
    <name type="synonym">Vigna angularis</name>
    <dbReference type="NCBI Taxonomy" id="3914"/>
    <lineage>
        <taxon>Eukaryota</taxon>
        <taxon>Viridiplantae</taxon>
        <taxon>Streptophyta</taxon>
        <taxon>Embryophyta</taxon>
        <taxon>Tracheophyta</taxon>
        <taxon>Spermatophyta</taxon>
        <taxon>Magnoliopsida</taxon>
        <taxon>eudicotyledons</taxon>
        <taxon>Gunneridae</taxon>
        <taxon>Pentapetalae</taxon>
        <taxon>rosids</taxon>
        <taxon>fabids</taxon>
        <taxon>Fabales</taxon>
        <taxon>Fabaceae</taxon>
        <taxon>Papilionoideae</taxon>
        <taxon>50 kb inversion clade</taxon>
        <taxon>NPAAA clade</taxon>
        <taxon>indigoferoid/millettioid clade</taxon>
        <taxon>Phaseoleae</taxon>
        <taxon>Vigna</taxon>
    </lineage>
</organism>
<dbReference type="Proteomes" id="UP000053144">
    <property type="component" value="Chromosome 1"/>
</dbReference>
<dbReference type="EMBL" id="CM003371">
    <property type="protein sequence ID" value="KOM31700.1"/>
    <property type="molecule type" value="Genomic_DNA"/>
</dbReference>